<evidence type="ECO:0000313" key="2">
    <source>
        <dbReference type="Proteomes" id="UP000257039"/>
    </source>
</evidence>
<sequence length="96" mass="10943">MLKSNKLLFTILLSLAVILSDRLYVFESKERVTIEETFYQNSWLGNKKHAYFKTKDGDKGIVMISNDLSLSTGDSIIVIKKKSLIFGRVHYNAAVK</sequence>
<proteinExistence type="predicted"/>
<dbReference type="AlphaFoldDB" id="A0A4P9VRE3"/>
<dbReference type="Proteomes" id="UP000257039">
    <property type="component" value="Unassembled WGS sequence"/>
</dbReference>
<name>A0A4P9VRE3_9GAMM</name>
<gene>
    <name evidence="1" type="ORF">B9G39_16930</name>
</gene>
<organism evidence="1 2">
    <name type="scientific">Zooshikella ganghwensis</name>
    <dbReference type="NCBI Taxonomy" id="202772"/>
    <lineage>
        <taxon>Bacteria</taxon>
        <taxon>Pseudomonadati</taxon>
        <taxon>Pseudomonadota</taxon>
        <taxon>Gammaproteobacteria</taxon>
        <taxon>Oceanospirillales</taxon>
        <taxon>Zooshikellaceae</taxon>
        <taxon>Zooshikella</taxon>
    </lineage>
</organism>
<keyword evidence="2" id="KW-1185">Reference proteome</keyword>
<protein>
    <submittedName>
        <fullName evidence="1">Uncharacterized protein</fullName>
    </submittedName>
</protein>
<evidence type="ECO:0000313" key="1">
    <source>
        <dbReference type="EMBL" id="RDH44984.1"/>
    </source>
</evidence>
<comment type="caution">
    <text evidence="1">The sequence shown here is derived from an EMBL/GenBank/DDBJ whole genome shotgun (WGS) entry which is preliminary data.</text>
</comment>
<accession>A0A4P9VRE3</accession>
<reference evidence="1 2" key="1">
    <citation type="submission" date="2017-04" db="EMBL/GenBank/DDBJ databases">
        <title>Draft genome sequence of Zooshikella ganghwensis VG4 isolated from Red Sea sediments.</title>
        <authorList>
            <person name="Rehman Z."/>
            <person name="Alam I."/>
            <person name="Kamau A."/>
            <person name="Bajic V."/>
            <person name="Leiknes T."/>
        </authorList>
    </citation>
    <scope>NUCLEOTIDE SEQUENCE [LARGE SCALE GENOMIC DNA]</scope>
    <source>
        <strain evidence="1 2">VG4</strain>
    </source>
</reference>
<dbReference type="EMBL" id="NDXW01000001">
    <property type="protein sequence ID" value="RDH44984.1"/>
    <property type="molecule type" value="Genomic_DNA"/>
</dbReference>